<reference evidence="1 2" key="1">
    <citation type="submission" date="2019-05" db="EMBL/GenBank/DDBJ databases">
        <title>Georgenia *** sp. nov., and Georgenia *** sp. nov., isolated from the intestinal contents of plateau pika (Ochotona curzoniae) in the Qinghai-Tibet plateau of China.</title>
        <authorList>
            <person name="Tian Z."/>
        </authorList>
    </citation>
    <scope>NUCLEOTIDE SEQUENCE [LARGE SCALE GENOMIC DNA]</scope>
    <source>
        <strain evidence="1 2">Z294</strain>
    </source>
</reference>
<accession>A0ABX5VQ87</accession>
<evidence type="ECO:0000313" key="2">
    <source>
        <dbReference type="Proteomes" id="UP000313948"/>
    </source>
</evidence>
<proteinExistence type="predicted"/>
<dbReference type="EMBL" id="CP040899">
    <property type="protein sequence ID" value="QDB79826.1"/>
    <property type="molecule type" value="Genomic_DNA"/>
</dbReference>
<organism evidence="1 2">
    <name type="scientific">Georgenia wutianyii</name>
    <dbReference type="NCBI Taxonomy" id="2585135"/>
    <lineage>
        <taxon>Bacteria</taxon>
        <taxon>Bacillati</taxon>
        <taxon>Actinomycetota</taxon>
        <taxon>Actinomycetes</taxon>
        <taxon>Micrococcales</taxon>
        <taxon>Bogoriellaceae</taxon>
        <taxon>Georgenia</taxon>
    </lineage>
</organism>
<name>A0ABX5VQ87_9MICO</name>
<gene>
    <name evidence="1" type="ORF">FE251_10900</name>
</gene>
<dbReference type="PANTHER" id="PTHR34374">
    <property type="entry name" value="LARGE RIBOSOMAL RNA SUBUNIT ACCUMULATION PROTEIN YCED HOMOLOG 1, CHLOROPLASTIC"/>
    <property type="match status" value="1"/>
</dbReference>
<dbReference type="Proteomes" id="UP000313948">
    <property type="component" value="Chromosome"/>
</dbReference>
<protein>
    <submittedName>
        <fullName evidence="1">DUF177 domain-containing protein</fullName>
    </submittedName>
</protein>
<sequence>MDSRSPFVLSTHELARRPGTMREVTLEIDAPEDFGTAVMGVEPGSPIALDLRLESVLDGVLVSGEAQVRLRGECVRCLREITDTQTVEVSELFFYPGARERALEQGDEEAEDMLELEGELLDLEPVVRDAVISALPFQPLCDENCRGLCPGCGERLDDLPHDHEHVDVDPRWAALAALASEDDAGTKERPAADGER</sequence>
<dbReference type="InterPro" id="IPR003772">
    <property type="entry name" value="YceD"/>
</dbReference>
<dbReference type="Pfam" id="PF02620">
    <property type="entry name" value="YceD"/>
    <property type="match status" value="1"/>
</dbReference>
<dbReference type="RefSeq" id="WP_139072560.1">
    <property type="nucleotide sequence ID" value="NZ_CP040899.1"/>
</dbReference>
<evidence type="ECO:0000313" key="1">
    <source>
        <dbReference type="EMBL" id="QDB79826.1"/>
    </source>
</evidence>
<dbReference type="PANTHER" id="PTHR34374:SF1">
    <property type="entry name" value="LARGE RIBOSOMAL RNA SUBUNIT ACCUMULATION PROTEIN YCED HOMOLOG 1, CHLOROPLASTIC"/>
    <property type="match status" value="1"/>
</dbReference>
<keyword evidence="2" id="KW-1185">Reference proteome</keyword>